<evidence type="ECO:0000256" key="1">
    <source>
        <dbReference type="ARBA" id="ARBA00006765"/>
    </source>
</evidence>
<protein>
    <submittedName>
        <fullName evidence="3">Putative peroxygenase 3</fullName>
    </submittedName>
</protein>
<dbReference type="GO" id="GO:0004497">
    <property type="term" value="F:monooxygenase activity"/>
    <property type="evidence" value="ECO:0007669"/>
    <property type="project" value="TreeGrafter"/>
</dbReference>
<evidence type="ECO:0000313" key="3">
    <source>
        <dbReference type="EMBL" id="PNH04886.1"/>
    </source>
</evidence>
<evidence type="ECO:0000256" key="2">
    <source>
        <dbReference type="SAM" id="Phobius"/>
    </source>
</evidence>
<dbReference type="EMBL" id="PGGS01000352">
    <property type="protein sequence ID" value="PNH04886.1"/>
    <property type="molecule type" value="Genomic_DNA"/>
</dbReference>
<evidence type="ECO:0000313" key="4">
    <source>
        <dbReference type="Proteomes" id="UP000236333"/>
    </source>
</evidence>
<keyword evidence="2" id="KW-0812">Transmembrane</keyword>
<accession>A0A2J7ZX97</accession>
<comment type="similarity">
    <text evidence="1">Belongs to the caleosin family.</text>
</comment>
<feature type="transmembrane region" description="Helical" evidence="2">
    <location>
        <begin position="31"/>
        <end position="53"/>
    </location>
</feature>
<dbReference type="PANTHER" id="PTHR31495:SF0">
    <property type="entry name" value="BINDING PROTEIN CALEOSIN, PUTATIVE (AFU_ORTHOLOGUE AFUA_5G13750)-RELATED"/>
    <property type="match status" value="1"/>
</dbReference>
<name>A0A2J7ZX97_9CHLO</name>
<comment type="caution">
    <text evidence="3">The sequence shown here is derived from an EMBL/GenBank/DDBJ whole genome shotgun (WGS) entry which is preliminary data.</text>
</comment>
<keyword evidence="2" id="KW-0472">Membrane</keyword>
<dbReference type="GO" id="GO:0005509">
    <property type="term" value="F:calcium ion binding"/>
    <property type="evidence" value="ECO:0007669"/>
    <property type="project" value="TreeGrafter"/>
</dbReference>
<dbReference type="Pfam" id="PF05042">
    <property type="entry name" value="Caleosin"/>
    <property type="match status" value="1"/>
</dbReference>
<dbReference type="AlphaFoldDB" id="A0A2J7ZX97"/>
<keyword evidence="2" id="KW-1133">Transmembrane helix</keyword>
<organism evidence="3 4">
    <name type="scientific">Tetrabaena socialis</name>
    <dbReference type="NCBI Taxonomy" id="47790"/>
    <lineage>
        <taxon>Eukaryota</taxon>
        <taxon>Viridiplantae</taxon>
        <taxon>Chlorophyta</taxon>
        <taxon>core chlorophytes</taxon>
        <taxon>Chlorophyceae</taxon>
        <taxon>CS clade</taxon>
        <taxon>Chlamydomonadales</taxon>
        <taxon>Tetrabaenaceae</taxon>
        <taxon>Tetrabaena</taxon>
    </lineage>
</organism>
<gene>
    <name evidence="3" type="ORF">TSOC_008910</name>
</gene>
<dbReference type="Proteomes" id="UP000236333">
    <property type="component" value="Unassembled WGS sequence"/>
</dbReference>
<dbReference type="InterPro" id="IPR007736">
    <property type="entry name" value="Caleosin-related"/>
</dbReference>
<dbReference type="Gene3D" id="3.60.10.10">
    <property type="entry name" value="Endonuclease/exonuclease/phosphatase"/>
    <property type="match status" value="1"/>
</dbReference>
<feature type="non-terminal residue" evidence="3">
    <location>
        <position position="198"/>
    </location>
</feature>
<sequence>MTVLQQHCGFWDRDNDGRIYPLDTYRGCREIGMSVLLSGAFMWLLHFTLLVPFMTQDSWVLHPYLCIYLKNIHRLKHASDTGTFDEQGRMYPGKFEQIWDVLGADQIRSYADVRRLVWANKDIADPFGWWVLGRSLRVVLAADERRACARNSNYRDITRGLKLDPAGRMDVLTAFHHVVWMGDLNYSRWADVSRVRQP</sequence>
<reference evidence="3 4" key="1">
    <citation type="journal article" date="2017" name="Mol. Biol. Evol.">
        <title>The 4-celled Tetrabaena socialis nuclear genome reveals the essential components for genetic control of cell number at the origin of multicellularity in the volvocine lineage.</title>
        <authorList>
            <person name="Featherston J."/>
            <person name="Arakaki Y."/>
            <person name="Hanschen E.R."/>
            <person name="Ferris P.J."/>
            <person name="Michod R.E."/>
            <person name="Olson B.J.S.C."/>
            <person name="Nozaki H."/>
            <person name="Durand P.M."/>
        </authorList>
    </citation>
    <scope>NUCLEOTIDE SEQUENCE [LARGE SCALE GENOMIC DNA]</scope>
    <source>
        <strain evidence="3 4">NIES-571</strain>
    </source>
</reference>
<dbReference type="InterPro" id="IPR036691">
    <property type="entry name" value="Endo/exonu/phosph_ase_sf"/>
</dbReference>
<proteinExistence type="inferred from homology"/>
<keyword evidence="4" id="KW-1185">Reference proteome</keyword>
<dbReference type="PANTHER" id="PTHR31495">
    <property type="entry name" value="PEROXYGENASE 3-RELATED"/>
    <property type="match status" value="1"/>
</dbReference>
<dbReference type="OrthoDB" id="640742at2759"/>